<evidence type="ECO:0000313" key="4">
    <source>
        <dbReference type="Proteomes" id="UP001562357"/>
    </source>
</evidence>
<dbReference type="InterPro" id="IPR043129">
    <property type="entry name" value="ATPase_NBD"/>
</dbReference>
<comment type="caution">
    <text evidence="3">The sequence shown here is derived from an EMBL/GenBank/DDBJ whole genome shotgun (WGS) entry which is preliminary data.</text>
</comment>
<dbReference type="SUPFAM" id="SSF53067">
    <property type="entry name" value="Actin-like ATPase domain"/>
    <property type="match status" value="2"/>
</dbReference>
<keyword evidence="1" id="KW-0547">Nucleotide-binding</keyword>
<evidence type="ECO:0000256" key="2">
    <source>
        <dbReference type="ARBA" id="ARBA00022840"/>
    </source>
</evidence>
<evidence type="ECO:0000256" key="1">
    <source>
        <dbReference type="ARBA" id="ARBA00022741"/>
    </source>
</evidence>
<gene>
    <name evidence="3" type="primary">g4356</name>
    <name evidence="3" type="ORF">EsDP_00004356</name>
</gene>
<dbReference type="EMBL" id="BAAFGZ010000165">
    <property type="protein sequence ID" value="GAB0136039.1"/>
    <property type="molecule type" value="Genomic_DNA"/>
</dbReference>
<keyword evidence="2" id="KW-0067">ATP-binding</keyword>
<dbReference type="Proteomes" id="UP001562357">
    <property type="component" value="Unassembled WGS sequence"/>
</dbReference>
<dbReference type="PRINTS" id="PR00301">
    <property type="entry name" value="HEATSHOCK70"/>
</dbReference>
<organism evidence="3 4">
    <name type="scientific">Epichloe bromicola</name>
    <dbReference type="NCBI Taxonomy" id="79588"/>
    <lineage>
        <taxon>Eukaryota</taxon>
        <taxon>Fungi</taxon>
        <taxon>Dikarya</taxon>
        <taxon>Ascomycota</taxon>
        <taxon>Pezizomycotina</taxon>
        <taxon>Sordariomycetes</taxon>
        <taxon>Hypocreomycetidae</taxon>
        <taxon>Hypocreales</taxon>
        <taxon>Clavicipitaceae</taxon>
        <taxon>Epichloe</taxon>
    </lineage>
</organism>
<dbReference type="CDD" id="cd10170">
    <property type="entry name" value="ASKHA_NBD_HSP70"/>
    <property type="match status" value="1"/>
</dbReference>
<protein>
    <submittedName>
        <fullName evidence="3">Uncharacterized protein</fullName>
    </submittedName>
</protein>
<dbReference type="PANTHER" id="PTHR14187:SF5">
    <property type="entry name" value="HEAT SHOCK 70 KDA PROTEIN 12A"/>
    <property type="match status" value="1"/>
</dbReference>
<dbReference type="Gene3D" id="3.30.420.40">
    <property type="match status" value="1"/>
</dbReference>
<dbReference type="PANTHER" id="PTHR14187">
    <property type="entry name" value="ALPHA KINASE/ELONGATION FACTOR 2 KINASE"/>
    <property type="match status" value="1"/>
</dbReference>
<name>A0ABQ0CRH6_9HYPO</name>
<sequence length="583" mass="65890">MARTSTTEEVLVIGIDFGTTYSGVAWAYSRQPENIEVITNWESELTHCSDEEKSPTLLRCGKDGEQDEWGYTVTSTKDAFRWFKLLLLNEKDVDPVIYNCSEFREARRVRDASGKSAVEIVSRYLQLLWNHAINDIQIAIGEDLMVECRFNVVITLPAIWPHYAQQRMEQAAEIAGILAKRPCGTTLLRFISEPEAAALSTLGDQANKSTVEVDDNFVICDAGGGTVDLISYRVSEKTPFTLKESVKGDGGLCGGIFLDKNFLELVKSATGGSWHNVSKEQELKFMNDNWEHGIKRQFRGRPRTWIVDTPDSVKKAQSQKRSKGLSLHTNDILKVFDPIIRKIEALVKSQSLAILSKYGKQPKYIILVGGFGRSPYLQDCLAKSVDATTKVLQSQGTKPWVAICRGAVIHGLASLHLPLSLSIKVESRVARLSYGIEVQELYDLERHSIQDMEFDSTEHVWQAHNQMTWFLKQGQDLSESSRVRRSYYRTYTGTVGEIEECFYTTASRNPPSRREDCVSWLCSVKWNRKVDIGKLPRRTNSLGVPYRVLNYEIEMTCDGRSIDFTVYYNGGAVANHNVVVEYE</sequence>
<reference evidence="4" key="1">
    <citation type="submission" date="2024-06" db="EMBL/GenBank/DDBJ databases">
        <title>Draft Genome Sequences of Epichloe bromicola Strains Isolated from Elymus ciliaris.</title>
        <authorList>
            <consortium name="Epichloe bromicola genome sequencing consortium"/>
            <person name="Miura A."/>
            <person name="Imano S."/>
            <person name="Ashida A."/>
            <person name="Sato I."/>
            <person name="Chiba S."/>
            <person name="Tanaka A."/>
            <person name="Camagna M."/>
            <person name="Takemoto D."/>
        </authorList>
    </citation>
    <scope>NUCLEOTIDE SEQUENCE [LARGE SCALE GENOMIC DNA]</scope>
    <source>
        <strain evidence="4">DP</strain>
    </source>
</reference>
<proteinExistence type="predicted"/>
<evidence type="ECO:0000313" key="3">
    <source>
        <dbReference type="EMBL" id="GAB0136039.1"/>
    </source>
</evidence>
<dbReference type="Pfam" id="PF00012">
    <property type="entry name" value="HSP70"/>
    <property type="match status" value="1"/>
</dbReference>
<accession>A0ABQ0CRH6</accession>
<dbReference type="InterPro" id="IPR013126">
    <property type="entry name" value="Hsp_70_fam"/>
</dbReference>
<keyword evidence="4" id="KW-1185">Reference proteome</keyword>